<proteinExistence type="predicted"/>
<accession>A0A0R3RPW1</accession>
<feature type="compositionally biased region" description="Polar residues" evidence="1">
    <location>
        <begin position="173"/>
        <end position="185"/>
    </location>
</feature>
<sequence length="238" mass="26597">MYLNEMTDIQTVKEMISATPPLNGPLTIFNRLRENIQFFFTIGGKYGEFTVSIAERRKKGNGRFTSMAGYHSLDRKTQLLNYYRMSDDNPHRLAAVGQETSAATLAMVSPRHVASSRHQFTLAQQNMEHTLANRHSVAARRTASLSSAGMSRSMVLVTGSGSDSSCGSSQPSTPDNTPNYRSRSPLMTNQKMVIKNIPLSIAAEIPPIERNSTSRRTVISVNIIIRTDRWVYREGHCR</sequence>
<feature type="compositionally biased region" description="Low complexity" evidence="1">
    <location>
        <begin position="159"/>
        <end position="172"/>
    </location>
</feature>
<protein>
    <submittedName>
        <fullName evidence="3">IRS-type PTB domain-containing protein</fullName>
    </submittedName>
</protein>
<keyword evidence="2" id="KW-1185">Reference proteome</keyword>
<organism evidence="2 3">
    <name type="scientific">Elaeophora elaphi</name>
    <dbReference type="NCBI Taxonomy" id="1147741"/>
    <lineage>
        <taxon>Eukaryota</taxon>
        <taxon>Metazoa</taxon>
        <taxon>Ecdysozoa</taxon>
        <taxon>Nematoda</taxon>
        <taxon>Chromadorea</taxon>
        <taxon>Rhabditida</taxon>
        <taxon>Spirurina</taxon>
        <taxon>Spiruromorpha</taxon>
        <taxon>Filarioidea</taxon>
        <taxon>Onchocercidae</taxon>
        <taxon>Elaeophora</taxon>
    </lineage>
</organism>
<evidence type="ECO:0000313" key="3">
    <source>
        <dbReference type="WBParaSite" id="EEL_0000366901-mRNA-1"/>
    </source>
</evidence>
<name>A0A0R3RPW1_9BILA</name>
<dbReference type="AlphaFoldDB" id="A0A0R3RPW1"/>
<dbReference type="WBParaSite" id="EEL_0000366901-mRNA-1">
    <property type="protein sequence ID" value="EEL_0000366901-mRNA-1"/>
    <property type="gene ID" value="EEL_0000366901"/>
</dbReference>
<dbReference type="Proteomes" id="UP000050640">
    <property type="component" value="Unplaced"/>
</dbReference>
<evidence type="ECO:0000313" key="2">
    <source>
        <dbReference type="Proteomes" id="UP000050640"/>
    </source>
</evidence>
<evidence type="ECO:0000256" key="1">
    <source>
        <dbReference type="SAM" id="MobiDB-lite"/>
    </source>
</evidence>
<reference evidence="3" key="1">
    <citation type="submission" date="2017-02" db="UniProtKB">
        <authorList>
            <consortium name="WormBaseParasite"/>
        </authorList>
    </citation>
    <scope>IDENTIFICATION</scope>
</reference>
<feature type="region of interest" description="Disordered" evidence="1">
    <location>
        <begin position="157"/>
        <end position="185"/>
    </location>
</feature>
<dbReference type="STRING" id="1147741.A0A0R3RPW1"/>